<dbReference type="InterPro" id="IPR036236">
    <property type="entry name" value="Znf_C2H2_sf"/>
</dbReference>
<organism evidence="8 9">
    <name type="scientific">Cimex lectularius</name>
    <name type="common">Bed bug</name>
    <name type="synonym">Acanthia lectularia</name>
    <dbReference type="NCBI Taxonomy" id="79782"/>
    <lineage>
        <taxon>Eukaryota</taxon>
        <taxon>Metazoa</taxon>
        <taxon>Ecdysozoa</taxon>
        <taxon>Arthropoda</taxon>
        <taxon>Hexapoda</taxon>
        <taxon>Insecta</taxon>
        <taxon>Pterygota</taxon>
        <taxon>Neoptera</taxon>
        <taxon>Paraneoptera</taxon>
        <taxon>Hemiptera</taxon>
        <taxon>Heteroptera</taxon>
        <taxon>Panheteroptera</taxon>
        <taxon>Cimicomorpha</taxon>
        <taxon>Cimicidae</taxon>
        <taxon>Cimex</taxon>
    </lineage>
</organism>
<dbReference type="GO" id="GO:0000981">
    <property type="term" value="F:DNA-binding transcription factor activity, RNA polymerase II-specific"/>
    <property type="evidence" value="ECO:0007669"/>
    <property type="project" value="TreeGrafter"/>
</dbReference>
<evidence type="ECO:0000313" key="9">
    <source>
        <dbReference type="Proteomes" id="UP000494040"/>
    </source>
</evidence>
<dbReference type="SMART" id="SM00355">
    <property type="entry name" value="ZnF_C2H2"/>
    <property type="match status" value="11"/>
</dbReference>
<dbReference type="RefSeq" id="XP_024080812.1">
    <property type="nucleotide sequence ID" value="XM_024225044.1"/>
</dbReference>
<feature type="domain" description="C2H2-type" evidence="7">
    <location>
        <begin position="388"/>
        <end position="415"/>
    </location>
</feature>
<feature type="domain" description="C2H2-type" evidence="7">
    <location>
        <begin position="229"/>
        <end position="257"/>
    </location>
</feature>
<protein>
    <recommendedName>
        <fullName evidence="7">C2H2-type domain-containing protein</fullName>
    </recommendedName>
</protein>
<keyword evidence="9" id="KW-1185">Reference proteome</keyword>
<dbReference type="PANTHER" id="PTHR24408">
    <property type="entry name" value="ZINC FINGER PROTEIN"/>
    <property type="match status" value="1"/>
</dbReference>
<evidence type="ECO:0000256" key="3">
    <source>
        <dbReference type="ARBA" id="ARBA00022771"/>
    </source>
</evidence>
<dbReference type="GO" id="GO:0008270">
    <property type="term" value="F:zinc ion binding"/>
    <property type="evidence" value="ECO:0007669"/>
    <property type="project" value="UniProtKB-KW"/>
</dbReference>
<reference evidence="8" key="1">
    <citation type="submission" date="2022-01" db="UniProtKB">
        <authorList>
            <consortium name="EnsemblMetazoa"/>
        </authorList>
    </citation>
    <scope>IDENTIFICATION</scope>
</reference>
<feature type="domain" description="C2H2-type" evidence="7">
    <location>
        <begin position="567"/>
        <end position="594"/>
    </location>
</feature>
<feature type="domain" description="C2H2-type" evidence="7">
    <location>
        <begin position="450"/>
        <end position="477"/>
    </location>
</feature>
<evidence type="ECO:0000259" key="7">
    <source>
        <dbReference type="PROSITE" id="PS50157"/>
    </source>
</evidence>
<dbReference type="GO" id="GO:0043565">
    <property type="term" value="F:sequence-specific DNA binding"/>
    <property type="evidence" value="ECO:0007669"/>
    <property type="project" value="TreeGrafter"/>
</dbReference>
<sequence>MTGKSKVKVQGSPQSKTQQRLIPGSQDQGPGEKQPHSVWDSTRGLSQPEPARTSRCEKSSQRSREETLWTLIVASFVWDWTGKPYVCTVCSKPYKYKKGLASHVRNECGQEPRYHCPHCPYKSKQKGNLKFHVFSRHVNQTEVGGKILSGKQDFSIMFLIMRKVLVEFSPSRRTNEIFESWTGYMDSLDPFFPGRMRAGFTCVNCLKNYKWKGALYRHLRYECGQSAQFSCKFCGYQTKQKCNLRRHVATRHRDEINAFIQLRKGSLMSDSSKGRIPASAARSTCTNGPSGGTRGTSAAKAGRKFGHACDCGKTYRHKRSLNRHKKFECGPERQFSCNFCGHLAKRKESITVHMFNCKQRRITGTNELAASLSILMNAVFVSDSAGRYLCNTCGKSYKYKAGLYQHRKYQCGDRAHKCNRCGRTYIYKMSLVRHLRYECQKEPMFKCKAFQCSDCGRSYRYKISLNRHKTYECRKEPMFCCSSCPYKAKHKSSLKKHVLNIHYYHHALPDMFVHFFSAIIDCIKWYMNVTRTRTEQTWISPFLVFLLITLEMVQKLIETNFSPAGNFVCNICNRSYKYKITLRRHQRYECGVEPQFPCPHCPYKSKQKAGLKSHVVSKHRTLLVQKDL</sequence>
<dbReference type="SUPFAM" id="SSF57667">
    <property type="entry name" value="beta-beta-alpha zinc fingers"/>
    <property type="match status" value="5"/>
</dbReference>
<feature type="compositionally biased region" description="Polar residues" evidence="6">
    <location>
        <begin position="11"/>
        <end position="28"/>
    </location>
</feature>
<dbReference type="PROSITE" id="PS50157">
    <property type="entry name" value="ZINC_FINGER_C2H2_2"/>
    <property type="match status" value="7"/>
</dbReference>
<keyword evidence="3 5" id="KW-0863">Zinc-finger</keyword>
<proteinExistence type="predicted"/>
<dbReference type="AlphaFoldDB" id="A0A8I6TLR6"/>
<feature type="region of interest" description="Disordered" evidence="6">
    <location>
        <begin position="1"/>
        <end position="59"/>
    </location>
</feature>
<name>A0A8I6TLR6_CIMLE</name>
<dbReference type="GO" id="GO:0005634">
    <property type="term" value="C:nucleus"/>
    <property type="evidence" value="ECO:0007669"/>
    <property type="project" value="TreeGrafter"/>
</dbReference>
<evidence type="ECO:0000256" key="4">
    <source>
        <dbReference type="ARBA" id="ARBA00022833"/>
    </source>
</evidence>
<dbReference type="PANTHER" id="PTHR24408:SF58">
    <property type="entry name" value="TRANSCRIPTION FACTOR (TFIIIA), PUTATIVE (AFU_ORTHOLOGUE AFUA_1G05150)-RELATED"/>
    <property type="match status" value="1"/>
</dbReference>
<keyword evidence="4" id="KW-0862">Zinc</keyword>
<evidence type="ECO:0000313" key="8">
    <source>
        <dbReference type="EnsemblMetazoa" id="XP_024080812.1"/>
    </source>
</evidence>
<accession>A0A8I6TLR6</accession>
<dbReference type="Gene3D" id="3.30.160.60">
    <property type="entry name" value="Classic Zinc Finger"/>
    <property type="match status" value="6"/>
</dbReference>
<dbReference type="InterPro" id="IPR013087">
    <property type="entry name" value="Znf_C2H2_type"/>
</dbReference>
<evidence type="ECO:0000256" key="2">
    <source>
        <dbReference type="ARBA" id="ARBA00022737"/>
    </source>
</evidence>
<evidence type="ECO:0000256" key="1">
    <source>
        <dbReference type="ARBA" id="ARBA00022723"/>
    </source>
</evidence>
<dbReference type="Proteomes" id="UP000494040">
    <property type="component" value="Unassembled WGS sequence"/>
</dbReference>
<dbReference type="GeneID" id="106667269"/>
<feature type="region of interest" description="Disordered" evidence="6">
    <location>
        <begin position="270"/>
        <end position="299"/>
    </location>
</feature>
<keyword evidence="1" id="KW-0479">Metal-binding</keyword>
<keyword evidence="2" id="KW-0677">Repeat</keyword>
<feature type="domain" description="C2H2-type" evidence="7">
    <location>
        <begin position="85"/>
        <end position="112"/>
    </location>
</feature>
<dbReference type="EnsemblMetazoa" id="XM_024225044.1">
    <property type="protein sequence ID" value="XP_024080812.1"/>
    <property type="gene ID" value="LOC106667269"/>
</dbReference>
<feature type="domain" description="C2H2-type" evidence="7">
    <location>
        <begin position="200"/>
        <end position="227"/>
    </location>
</feature>
<dbReference type="KEGG" id="clec:106667269"/>
<evidence type="ECO:0000256" key="6">
    <source>
        <dbReference type="SAM" id="MobiDB-lite"/>
    </source>
</evidence>
<dbReference type="Pfam" id="PF00096">
    <property type="entry name" value="zf-C2H2"/>
    <property type="match status" value="3"/>
</dbReference>
<dbReference type="OrthoDB" id="10004641at2759"/>
<evidence type="ECO:0000256" key="5">
    <source>
        <dbReference type="PROSITE-ProRule" id="PRU00042"/>
    </source>
</evidence>
<feature type="domain" description="C2H2-type" evidence="7">
    <location>
        <begin position="416"/>
        <end position="443"/>
    </location>
</feature>